<comment type="domain">
    <text evidence="5">The BAR domain mediates homodimerization, it can neither bind membrane nor impart curvature, but instead requires the neighboring PH domain to achieve these functions.</text>
</comment>
<dbReference type="SMART" id="SM00105">
    <property type="entry name" value="ArfGap"/>
    <property type="match status" value="1"/>
</dbReference>
<feature type="domain" description="Arf-GAP" evidence="6">
    <location>
        <begin position="22"/>
        <end position="68"/>
    </location>
</feature>
<comment type="activity regulation">
    <text evidence="5">GAP activity stimulated by phosphatidylinositol 4,5-bisphosphate (PIP2) and phosphatidic acid.</text>
</comment>
<evidence type="ECO:0000259" key="6">
    <source>
        <dbReference type="PROSITE" id="PS50115"/>
    </source>
</evidence>
<keyword evidence="2 4" id="KW-0863">Zinc-finger</keyword>
<comment type="function">
    <text evidence="5">GTPase-activating protein for the ADP ribosylation factor family.</text>
</comment>
<evidence type="ECO:0000256" key="4">
    <source>
        <dbReference type="PROSITE-ProRule" id="PRU00288"/>
    </source>
</evidence>
<dbReference type="Ensembl" id="ENSOSIT00000006377.1">
    <property type="protein sequence ID" value="ENSOSIP00000005951.1"/>
    <property type="gene ID" value="ENSOSIG00000004073.1"/>
</dbReference>
<dbReference type="GeneTree" id="ENSGT00940000156389"/>
<dbReference type="SUPFAM" id="SSF57863">
    <property type="entry name" value="ArfGap/RecO-like zinc finger"/>
    <property type="match status" value="1"/>
</dbReference>
<keyword evidence="5" id="KW-0967">Endosome</keyword>
<dbReference type="PRINTS" id="PR00405">
    <property type="entry name" value="REVINTRACTNG"/>
</dbReference>
<protein>
    <recommendedName>
        <fullName evidence="5">Arf-GAP with coiled-coil, ANK repeat and PH domain-containing protein</fullName>
        <shortName evidence="5">Cnt-b</shortName>
    </recommendedName>
    <alternativeName>
        <fullName evidence="5">Centaurin-beta</fullName>
    </alternativeName>
</protein>
<accession>A0A8C7X0X0</accession>
<evidence type="ECO:0000256" key="5">
    <source>
        <dbReference type="RuleBase" id="RU369028"/>
    </source>
</evidence>
<reference evidence="7" key="1">
    <citation type="submission" date="2025-08" db="UniProtKB">
        <authorList>
            <consortium name="Ensembl"/>
        </authorList>
    </citation>
    <scope>IDENTIFICATION</scope>
</reference>
<evidence type="ECO:0000313" key="8">
    <source>
        <dbReference type="Proteomes" id="UP000694383"/>
    </source>
</evidence>
<evidence type="ECO:0000256" key="3">
    <source>
        <dbReference type="ARBA" id="ARBA00022833"/>
    </source>
</evidence>
<keyword evidence="5" id="KW-0677">Repeat</keyword>
<dbReference type="PANTHER" id="PTHR23180:SF402">
    <property type="entry name" value="ARF-GAP WITH COILED-COIL, ANK REPEAT AND PH DOMAIN-CONTAINING PROTEIN"/>
    <property type="match status" value="1"/>
</dbReference>
<dbReference type="InterPro" id="IPR038508">
    <property type="entry name" value="ArfGAP_dom_sf"/>
</dbReference>
<keyword evidence="5" id="KW-0040">ANK repeat</keyword>
<dbReference type="Pfam" id="PF01412">
    <property type="entry name" value="ArfGap"/>
    <property type="match status" value="1"/>
</dbReference>
<keyword evidence="3 5" id="KW-0862">Zinc</keyword>
<keyword evidence="8" id="KW-1185">Reference proteome</keyword>
<dbReference type="PROSITE" id="PS50115">
    <property type="entry name" value="ARFGAP"/>
    <property type="match status" value="1"/>
</dbReference>
<dbReference type="Gene3D" id="1.10.220.150">
    <property type="entry name" value="Arf GTPase activating protein"/>
    <property type="match status" value="1"/>
</dbReference>
<sequence length="98" mass="10562">SVAMVTKEEPAVLFEDLRLCACCDCGEAEPRWASVNLGVTMCIECSGIHRSLGVHLSKVRSLTLDSWEFLLQNGANVNHRDLRGRGALHTAATAGHTG</sequence>
<dbReference type="GO" id="GO:0010008">
    <property type="term" value="C:endosome membrane"/>
    <property type="evidence" value="ECO:0007669"/>
    <property type="project" value="UniProtKB-SubCell"/>
</dbReference>
<dbReference type="InterPro" id="IPR045258">
    <property type="entry name" value="ACAP1/2/3-like"/>
</dbReference>
<dbReference type="PANTHER" id="PTHR23180">
    <property type="entry name" value="CENTAURIN/ARF"/>
    <property type="match status" value="1"/>
</dbReference>
<keyword evidence="5" id="KW-0343">GTPase activation</keyword>
<dbReference type="InterPro" id="IPR037278">
    <property type="entry name" value="ARFGAP/RecO"/>
</dbReference>
<proteinExistence type="predicted"/>
<dbReference type="GO" id="GO:0008270">
    <property type="term" value="F:zinc ion binding"/>
    <property type="evidence" value="ECO:0007669"/>
    <property type="project" value="UniProtKB-KW"/>
</dbReference>
<organism evidence="7 8">
    <name type="scientific">Oryzias sinensis</name>
    <name type="common">Chinese medaka</name>
    <dbReference type="NCBI Taxonomy" id="183150"/>
    <lineage>
        <taxon>Eukaryota</taxon>
        <taxon>Metazoa</taxon>
        <taxon>Chordata</taxon>
        <taxon>Craniata</taxon>
        <taxon>Vertebrata</taxon>
        <taxon>Euteleostomi</taxon>
        <taxon>Actinopterygii</taxon>
        <taxon>Neopterygii</taxon>
        <taxon>Teleostei</taxon>
        <taxon>Neoteleostei</taxon>
        <taxon>Acanthomorphata</taxon>
        <taxon>Ovalentaria</taxon>
        <taxon>Atherinomorphae</taxon>
        <taxon>Beloniformes</taxon>
        <taxon>Adrianichthyidae</taxon>
        <taxon>Oryziinae</taxon>
        <taxon>Oryzias</taxon>
    </lineage>
</organism>
<evidence type="ECO:0000313" key="7">
    <source>
        <dbReference type="Ensembl" id="ENSOSIP00000005951.1"/>
    </source>
</evidence>
<reference evidence="7" key="2">
    <citation type="submission" date="2025-09" db="UniProtKB">
        <authorList>
            <consortium name="Ensembl"/>
        </authorList>
    </citation>
    <scope>IDENTIFICATION</scope>
</reference>
<dbReference type="AlphaFoldDB" id="A0A8C7X0X0"/>
<dbReference type="Proteomes" id="UP000694383">
    <property type="component" value="Unplaced"/>
</dbReference>
<comment type="domain">
    <text evidence="5">PH domain binds phospholipids including phosphatidic acid, phosphatidylinositol 3-phosphate, phosphatidylinositol 3,5-bisphosphate (PIP2) and phosphatidylinositol 3,4,5-trisphosphate (PIP3). May mediate protein binding to PIP2 or PIP3 containing membranes.</text>
</comment>
<name>A0A8C7X0X0_9TELE</name>
<comment type="subcellular location">
    <subcellularLocation>
        <location evidence="5">Endosome membrane</location>
        <topology evidence="5">Peripheral membrane protein</topology>
    </subcellularLocation>
</comment>
<dbReference type="GO" id="GO:0005096">
    <property type="term" value="F:GTPase activator activity"/>
    <property type="evidence" value="ECO:0007669"/>
    <property type="project" value="UniProtKB-KW"/>
</dbReference>
<dbReference type="InterPro" id="IPR001164">
    <property type="entry name" value="ArfGAP_dom"/>
</dbReference>
<dbReference type="SUPFAM" id="SSF48403">
    <property type="entry name" value="Ankyrin repeat"/>
    <property type="match status" value="1"/>
</dbReference>
<evidence type="ECO:0000256" key="1">
    <source>
        <dbReference type="ARBA" id="ARBA00022723"/>
    </source>
</evidence>
<keyword evidence="1 5" id="KW-0479">Metal-binding</keyword>
<dbReference type="InterPro" id="IPR036770">
    <property type="entry name" value="Ankyrin_rpt-contain_sf"/>
</dbReference>
<evidence type="ECO:0000256" key="2">
    <source>
        <dbReference type="ARBA" id="ARBA00022771"/>
    </source>
</evidence>